<name>A0A128FA66_9GAMM</name>
<dbReference type="EMBL" id="FIZY01000024">
    <property type="protein sequence ID" value="CZF83659.1"/>
    <property type="molecule type" value="Genomic_DNA"/>
</dbReference>
<evidence type="ECO:0000313" key="2">
    <source>
        <dbReference type="Proteomes" id="UP000073601"/>
    </source>
</evidence>
<evidence type="ECO:0000313" key="1">
    <source>
        <dbReference type="EMBL" id="CZF83659.1"/>
    </source>
</evidence>
<protein>
    <submittedName>
        <fullName evidence="1">Uncharacterized protein</fullName>
    </submittedName>
</protein>
<reference evidence="2" key="1">
    <citation type="submission" date="2016-02" db="EMBL/GenBank/DDBJ databases">
        <authorList>
            <person name="Rodrigo-Torres Lidia"/>
            <person name="Arahal R.David."/>
        </authorList>
    </citation>
    <scope>NUCLEOTIDE SEQUENCE [LARGE SCALE GENOMIC DNA]</scope>
    <source>
        <strain evidence="2">CECT 8713</strain>
    </source>
</reference>
<dbReference type="Proteomes" id="UP000073601">
    <property type="component" value="Unassembled WGS sequence"/>
</dbReference>
<dbReference type="AlphaFoldDB" id="A0A128FA66"/>
<accession>A0A128FA66</accession>
<sequence length="64" mass="7403">MNKTEIVRERMYCTVAEFANECGVSNRTIERRISDGIIPILPKKKGQKTLINLRLLQKRAEQAE</sequence>
<keyword evidence="2" id="KW-1185">Reference proteome</keyword>
<gene>
    <name evidence="1" type="ORF">GMA8713_02755</name>
</gene>
<organism evidence="1 2">
    <name type="scientific">Grimontia marina</name>
    <dbReference type="NCBI Taxonomy" id="646534"/>
    <lineage>
        <taxon>Bacteria</taxon>
        <taxon>Pseudomonadati</taxon>
        <taxon>Pseudomonadota</taxon>
        <taxon>Gammaproteobacteria</taxon>
        <taxon>Vibrionales</taxon>
        <taxon>Vibrionaceae</taxon>
        <taxon>Grimontia</taxon>
    </lineage>
</organism>
<proteinExistence type="predicted"/>